<comment type="caution">
    <text evidence="7">The sequence shown here is derived from an EMBL/GenBank/DDBJ whole genome shotgun (WGS) entry which is preliminary data.</text>
</comment>
<keyword evidence="4 5" id="KW-0472">Membrane</keyword>
<proteinExistence type="predicted"/>
<keyword evidence="3 5" id="KW-1133">Transmembrane helix</keyword>
<keyword evidence="8" id="KW-1185">Reference proteome</keyword>
<feature type="transmembrane region" description="Helical" evidence="5">
    <location>
        <begin position="12"/>
        <end position="31"/>
    </location>
</feature>
<evidence type="ECO:0000256" key="4">
    <source>
        <dbReference type="ARBA" id="ARBA00023136"/>
    </source>
</evidence>
<dbReference type="Proteomes" id="UP000248198">
    <property type="component" value="Unassembled WGS sequence"/>
</dbReference>
<dbReference type="GO" id="GO:0016020">
    <property type="term" value="C:membrane"/>
    <property type="evidence" value="ECO:0007669"/>
    <property type="project" value="UniProtKB-SubCell"/>
</dbReference>
<feature type="transmembrane region" description="Helical" evidence="5">
    <location>
        <begin position="83"/>
        <end position="102"/>
    </location>
</feature>
<name>A0A318UB43_9SPHI</name>
<evidence type="ECO:0000256" key="1">
    <source>
        <dbReference type="ARBA" id="ARBA00004141"/>
    </source>
</evidence>
<protein>
    <submittedName>
        <fullName evidence="7">Fusaric acid resistance family protein</fullName>
    </submittedName>
</protein>
<reference evidence="7 8" key="1">
    <citation type="submission" date="2018-06" db="EMBL/GenBank/DDBJ databases">
        <title>Genomic Encyclopedia of Archaeal and Bacterial Type Strains, Phase II (KMG-II): from individual species to whole genera.</title>
        <authorList>
            <person name="Goeker M."/>
        </authorList>
    </citation>
    <scope>NUCLEOTIDE SEQUENCE [LARGE SCALE GENOMIC DNA]</scope>
    <source>
        <strain evidence="7 8">DSM 27372</strain>
    </source>
</reference>
<evidence type="ECO:0000256" key="2">
    <source>
        <dbReference type="ARBA" id="ARBA00022692"/>
    </source>
</evidence>
<sequence length="173" mass="19552">MIQKLYKRSDLIYILECITGLCICYALYYYFPRQQFFWSMVSVVLVIAPGDSDSNQLAFDRMKANVLGSSVGLLLFLLHRPNLFLICVGIALTLLIGIGFKLKGAMRSSLSALVIVMVHEQQLHSTWHIALERMGCVMVGCMTGLLVTLVFNKLMSFNRNNATGQKRKRQSDH</sequence>
<dbReference type="AlphaFoldDB" id="A0A318UB43"/>
<evidence type="ECO:0000256" key="3">
    <source>
        <dbReference type="ARBA" id="ARBA00022989"/>
    </source>
</evidence>
<dbReference type="RefSeq" id="WP_110832601.1">
    <property type="nucleotide sequence ID" value="NZ_QKLU01000005.1"/>
</dbReference>
<comment type="subcellular location">
    <subcellularLocation>
        <location evidence="1">Membrane</location>
        <topology evidence="1">Multi-pass membrane protein</topology>
    </subcellularLocation>
</comment>
<keyword evidence="2 5" id="KW-0812">Transmembrane</keyword>
<evidence type="ECO:0000259" key="6">
    <source>
        <dbReference type="Pfam" id="PF13515"/>
    </source>
</evidence>
<dbReference type="InterPro" id="IPR049453">
    <property type="entry name" value="Memb_transporter_dom"/>
</dbReference>
<accession>A0A318UB43</accession>
<evidence type="ECO:0000313" key="8">
    <source>
        <dbReference type="Proteomes" id="UP000248198"/>
    </source>
</evidence>
<feature type="transmembrane region" description="Helical" evidence="5">
    <location>
        <begin position="134"/>
        <end position="151"/>
    </location>
</feature>
<feature type="domain" description="Integral membrane bound transporter" evidence="6">
    <location>
        <begin position="23"/>
        <end position="147"/>
    </location>
</feature>
<gene>
    <name evidence="7" type="ORF">B0O44_105192</name>
</gene>
<evidence type="ECO:0000313" key="7">
    <source>
        <dbReference type="EMBL" id="PYF72821.1"/>
    </source>
</evidence>
<dbReference type="EMBL" id="QKLU01000005">
    <property type="protein sequence ID" value="PYF72821.1"/>
    <property type="molecule type" value="Genomic_DNA"/>
</dbReference>
<dbReference type="OrthoDB" id="670056at2"/>
<organism evidence="7 8">
    <name type="scientific">Pedobacter nutrimenti</name>
    <dbReference type="NCBI Taxonomy" id="1241337"/>
    <lineage>
        <taxon>Bacteria</taxon>
        <taxon>Pseudomonadati</taxon>
        <taxon>Bacteroidota</taxon>
        <taxon>Sphingobacteriia</taxon>
        <taxon>Sphingobacteriales</taxon>
        <taxon>Sphingobacteriaceae</taxon>
        <taxon>Pedobacter</taxon>
    </lineage>
</organism>
<dbReference type="Pfam" id="PF13515">
    <property type="entry name" value="FUSC_2"/>
    <property type="match status" value="1"/>
</dbReference>
<evidence type="ECO:0000256" key="5">
    <source>
        <dbReference type="SAM" id="Phobius"/>
    </source>
</evidence>